<feature type="non-terminal residue" evidence="1">
    <location>
        <position position="1"/>
    </location>
</feature>
<proteinExistence type="predicted"/>
<comment type="caution">
    <text evidence="1">The sequence shown here is derived from an EMBL/GenBank/DDBJ whole genome shotgun (WGS) entry which is preliminary data.</text>
</comment>
<protein>
    <submittedName>
        <fullName evidence="1">Uncharacterized protein</fullName>
    </submittedName>
</protein>
<reference evidence="1" key="1">
    <citation type="submission" date="2021-02" db="EMBL/GenBank/DDBJ databases">
        <authorList>
            <consortium name="DOE Joint Genome Institute"/>
            <person name="Ahrendt S."/>
            <person name="Looney B.P."/>
            <person name="Miyauchi S."/>
            <person name="Morin E."/>
            <person name="Drula E."/>
            <person name="Courty P.E."/>
            <person name="Chicoki N."/>
            <person name="Fauchery L."/>
            <person name="Kohler A."/>
            <person name="Kuo A."/>
            <person name="Labutti K."/>
            <person name="Pangilinan J."/>
            <person name="Lipzen A."/>
            <person name="Riley R."/>
            <person name="Andreopoulos W."/>
            <person name="He G."/>
            <person name="Johnson J."/>
            <person name="Barry K.W."/>
            <person name="Grigoriev I.V."/>
            <person name="Nagy L."/>
            <person name="Hibbett D."/>
            <person name="Henrissat B."/>
            <person name="Matheny P.B."/>
            <person name="Labbe J."/>
            <person name="Martin F."/>
        </authorList>
    </citation>
    <scope>NUCLEOTIDE SEQUENCE</scope>
    <source>
        <strain evidence="1">FP105234-sp</strain>
    </source>
</reference>
<organism evidence="1 2">
    <name type="scientific">Auriscalpium vulgare</name>
    <dbReference type="NCBI Taxonomy" id="40419"/>
    <lineage>
        <taxon>Eukaryota</taxon>
        <taxon>Fungi</taxon>
        <taxon>Dikarya</taxon>
        <taxon>Basidiomycota</taxon>
        <taxon>Agaricomycotina</taxon>
        <taxon>Agaricomycetes</taxon>
        <taxon>Russulales</taxon>
        <taxon>Auriscalpiaceae</taxon>
        <taxon>Auriscalpium</taxon>
    </lineage>
</organism>
<evidence type="ECO:0000313" key="1">
    <source>
        <dbReference type="EMBL" id="KAI0047102.1"/>
    </source>
</evidence>
<feature type="non-terminal residue" evidence="1">
    <location>
        <position position="78"/>
    </location>
</feature>
<name>A0ACB8RT70_9AGAM</name>
<dbReference type="EMBL" id="MU275911">
    <property type="protein sequence ID" value="KAI0047102.1"/>
    <property type="molecule type" value="Genomic_DNA"/>
</dbReference>
<sequence length="78" mass="9148">LPAEIMICIFIFLQHRHWRLPPWTTQESPSWIVVTHVCGHWRRIALNSHVLWNNVSNIYGMTWLEEMITRAAAAPLSV</sequence>
<reference evidence="1" key="2">
    <citation type="journal article" date="2022" name="New Phytol.">
        <title>Evolutionary transition to the ectomycorrhizal habit in the genomes of a hyperdiverse lineage of mushroom-forming fungi.</title>
        <authorList>
            <person name="Looney B."/>
            <person name="Miyauchi S."/>
            <person name="Morin E."/>
            <person name="Drula E."/>
            <person name="Courty P.E."/>
            <person name="Kohler A."/>
            <person name="Kuo A."/>
            <person name="LaButti K."/>
            <person name="Pangilinan J."/>
            <person name="Lipzen A."/>
            <person name="Riley R."/>
            <person name="Andreopoulos W."/>
            <person name="He G."/>
            <person name="Johnson J."/>
            <person name="Nolan M."/>
            <person name="Tritt A."/>
            <person name="Barry K.W."/>
            <person name="Grigoriev I.V."/>
            <person name="Nagy L.G."/>
            <person name="Hibbett D."/>
            <person name="Henrissat B."/>
            <person name="Matheny P.B."/>
            <person name="Labbe J."/>
            <person name="Martin F.M."/>
        </authorList>
    </citation>
    <scope>NUCLEOTIDE SEQUENCE</scope>
    <source>
        <strain evidence="1">FP105234-sp</strain>
    </source>
</reference>
<dbReference type="Proteomes" id="UP000814033">
    <property type="component" value="Unassembled WGS sequence"/>
</dbReference>
<gene>
    <name evidence="1" type="ORF">FA95DRAFT_1478806</name>
</gene>
<keyword evidence="2" id="KW-1185">Reference proteome</keyword>
<accession>A0ACB8RT70</accession>
<evidence type="ECO:0000313" key="2">
    <source>
        <dbReference type="Proteomes" id="UP000814033"/>
    </source>
</evidence>